<evidence type="ECO:0000313" key="2">
    <source>
        <dbReference type="EMBL" id="CAI4030058.1"/>
    </source>
</evidence>
<gene>
    <name evidence="2" type="ORF">DNFV4_00482</name>
</gene>
<dbReference type="Pfam" id="PF10040">
    <property type="entry name" value="CRISPR_Cas6"/>
    <property type="match status" value="1"/>
</dbReference>
<dbReference type="InterPro" id="IPR019267">
    <property type="entry name" value="CRISPR-assoc_Cas6_C"/>
</dbReference>
<organism evidence="2 3">
    <name type="scientific">Nitrospira tepida</name>
    <dbReference type="NCBI Taxonomy" id="2973512"/>
    <lineage>
        <taxon>Bacteria</taxon>
        <taxon>Pseudomonadati</taxon>
        <taxon>Nitrospirota</taxon>
        <taxon>Nitrospiria</taxon>
        <taxon>Nitrospirales</taxon>
        <taxon>Nitrospiraceae</taxon>
        <taxon>Nitrospira</taxon>
    </lineage>
</organism>
<name>A0AA86MW34_9BACT</name>
<dbReference type="RefSeq" id="WP_289267062.1">
    <property type="nucleotide sequence ID" value="NZ_OX365700.1"/>
</dbReference>
<keyword evidence="3" id="KW-1185">Reference proteome</keyword>
<dbReference type="Proteomes" id="UP001179121">
    <property type="component" value="Chromosome"/>
</dbReference>
<protein>
    <submittedName>
        <fullName evidence="2">CRISPR_Cas6 domain-containing protein</fullName>
    </submittedName>
</protein>
<proteinExistence type="predicted"/>
<evidence type="ECO:0000259" key="1">
    <source>
        <dbReference type="Pfam" id="PF10040"/>
    </source>
</evidence>
<reference evidence="2" key="1">
    <citation type="submission" date="2022-10" db="EMBL/GenBank/DDBJ databases">
        <authorList>
            <person name="Koch H."/>
        </authorList>
    </citation>
    <scope>NUCLEOTIDE SEQUENCE</scope>
    <source>
        <strain evidence="2">DNF</strain>
    </source>
</reference>
<sequence>MSEPLRDSEGARASLPVTFGRFTIALAADAALWLPSYAGSMFRGAFGHALQRVVCATRTYDCAPCLLRDRCVYPYVFETPPPEGTRVMRKYPAAPHPFVLQPPAGGRTLAPGEAFELGLTLFGRALRWLPHFIFTVERMGRVGFGSRRVSASVLHADGWLDGRACRIYSAEDRTLAATEACTQAAYLPPRPQIGGADHPPDGRIAVEIVTPLRVKYEERLATSLEFHILVRALLRRIAHLAYFHCDGDPSGMAFREWIDLAHAVRVASSTLTWYDWTRYSQRQQETMQLGGLVGRVVFEGPVGPFLPLLRLGEVTHVGKATGFGLGRYRVLDPHAE</sequence>
<accession>A0AA86MW34</accession>
<feature type="domain" description="CRISPR-associated protein Cas6 C-terminal" evidence="1">
    <location>
        <begin position="206"/>
        <end position="328"/>
    </location>
</feature>
<dbReference type="EMBL" id="OX365700">
    <property type="protein sequence ID" value="CAI4030058.1"/>
    <property type="molecule type" value="Genomic_DNA"/>
</dbReference>
<dbReference type="Gene3D" id="3.30.70.1900">
    <property type="match status" value="1"/>
</dbReference>
<dbReference type="KEGG" id="nti:DNFV4_00482"/>
<evidence type="ECO:0000313" key="3">
    <source>
        <dbReference type="Proteomes" id="UP001179121"/>
    </source>
</evidence>
<dbReference type="AlphaFoldDB" id="A0AA86MW34"/>